<evidence type="ECO:0000313" key="10">
    <source>
        <dbReference type="EMBL" id="KAJ7731101.1"/>
    </source>
</evidence>
<dbReference type="PROSITE" id="PS00972">
    <property type="entry name" value="USP_1"/>
    <property type="match status" value="1"/>
</dbReference>
<feature type="compositionally biased region" description="Pro residues" evidence="8">
    <location>
        <begin position="902"/>
        <end position="916"/>
    </location>
</feature>
<feature type="compositionally biased region" description="Basic and acidic residues" evidence="8">
    <location>
        <begin position="337"/>
        <end position="362"/>
    </location>
</feature>
<dbReference type="GO" id="GO:0005829">
    <property type="term" value="C:cytosol"/>
    <property type="evidence" value="ECO:0007669"/>
    <property type="project" value="TreeGrafter"/>
</dbReference>
<feature type="compositionally biased region" description="Acidic residues" evidence="8">
    <location>
        <begin position="557"/>
        <end position="568"/>
    </location>
</feature>
<dbReference type="Gene3D" id="3.90.70.10">
    <property type="entry name" value="Cysteine proteinases"/>
    <property type="match status" value="2"/>
</dbReference>
<proteinExistence type="inferred from homology"/>
<dbReference type="PROSITE" id="PS50235">
    <property type="entry name" value="USP_3"/>
    <property type="match status" value="1"/>
</dbReference>
<sequence>MAKGKTPSPQEIYKARKQREEQEKLAFLPPGLFNHGNTCFMNSVLQGLIATRLLSELVHFAPIPASTQSHSATLLASRRSPQLTNGHDLAGEYEQKWVNTMPIGDMFLNVLHRAWEVQHHRRRESLSPKPILAALGKKYGQYLDFAQQDAHEFLRILLDAMSMEELDVIKKTHPPPKKRRRTSVPAPPPPEDAPISLADMIFGGKLASILVCQKCKHVSHTYEDFNDLSLSIKQEDYASGSRKRDRFKSLAKRLGTVVSLSTDALQPPRASSVPPSPRERPVDFELTAETPGTEEPRRRSLDIPSEDVKGEEGGQEVEHPVRLNGVSLIITPDEKHIEFVDQPKAGKKDKAKKDTKKDDDGWAKLGRRLSLGLGSKGSKEKERKGRSAERSSRDFSYSGLAPSAAAAGDTPRSSMSDQAPEIRLSRPSSERMTESGAATPKSRPQTPSASPVRVPPITIAAPRPLLPTVTGVARSKSPKPPKPSAGETAYLRQILADVSTGSDVPWLKFGGGLPGVEECLRMFTAVEVLDGENMVGCRRCWKIANGEYVPPPRLPAEEGDENGDSEDSVDNHESPVVTGVHIEAPHPHRRPSLPTSISTPLISVYSLPNIKTGESASSLPLVTPPSSSSDSALGRSQSGDDTDTTTPPSSASSVRSLPISPDQEVETPPATKVTIIPPTPSADTFEVLKEDRQPPSSLNSIAEERPHLNGVGNPDPADMNALQPPRARHQRDQSDETDGSSGDESDVSAASVQLSSSAVSDAEADAPAKPRTKPKAKPKPVIMRPAYKRYLISVPPPVLVIHLKRFQQVSKTMISFSNGFKKLDEYVTFPEMLDLTPFLAPKKEDYGLMGNKGTGRAKEKGPTERCMYRLYAVVVHIGNMLGGHYVSYAALPTAEDIATMPNSPPGAPAPTAPPTLPISDADLPPKQERQWAYISDTIVRLTTLEEVLKAKAYICMYERV</sequence>
<dbReference type="InterPro" id="IPR038765">
    <property type="entry name" value="Papain-like_cys_pep_sf"/>
</dbReference>
<comment type="similarity">
    <text evidence="2 7">Belongs to the peptidase C19 family.</text>
</comment>
<dbReference type="AlphaFoldDB" id="A0AAD7HYP1"/>
<dbReference type="EC" id="3.4.19.12" evidence="7"/>
<dbReference type="GO" id="GO:0004843">
    <property type="term" value="F:cysteine-type deubiquitinase activity"/>
    <property type="evidence" value="ECO:0007669"/>
    <property type="project" value="UniProtKB-UniRule"/>
</dbReference>
<dbReference type="InterPro" id="IPR028889">
    <property type="entry name" value="USP"/>
</dbReference>
<gene>
    <name evidence="10" type="ORF">DFH07DRAFT_153765</name>
</gene>
<dbReference type="PANTHER" id="PTHR24006:SF888">
    <property type="entry name" value="UBIQUITIN CARBOXYL-TERMINAL HYDROLASE 30"/>
    <property type="match status" value="1"/>
</dbReference>
<keyword evidence="4 7" id="KW-0833">Ubl conjugation pathway</keyword>
<organism evidence="10 11">
    <name type="scientific">Mycena maculata</name>
    <dbReference type="NCBI Taxonomy" id="230809"/>
    <lineage>
        <taxon>Eukaryota</taxon>
        <taxon>Fungi</taxon>
        <taxon>Dikarya</taxon>
        <taxon>Basidiomycota</taxon>
        <taxon>Agaricomycotina</taxon>
        <taxon>Agaricomycetes</taxon>
        <taxon>Agaricomycetidae</taxon>
        <taxon>Agaricales</taxon>
        <taxon>Marasmiineae</taxon>
        <taxon>Mycenaceae</taxon>
        <taxon>Mycena</taxon>
    </lineage>
</organism>
<accession>A0AAD7HYP1</accession>
<keyword evidence="6 7" id="KW-0788">Thiol protease</keyword>
<keyword evidence="11" id="KW-1185">Reference proteome</keyword>
<evidence type="ECO:0000256" key="7">
    <source>
        <dbReference type="RuleBase" id="RU366025"/>
    </source>
</evidence>
<evidence type="ECO:0000256" key="3">
    <source>
        <dbReference type="ARBA" id="ARBA00022670"/>
    </source>
</evidence>
<dbReference type="EMBL" id="JARJLG010000185">
    <property type="protein sequence ID" value="KAJ7731101.1"/>
    <property type="molecule type" value="Genomic_DNA"/>
</dbReference>
<dbReference type="InterPro" id="IPR001394">
    <property type="entry name" value="Peptidase_C19_UCH"/>
</dbReference>
<evidence type="ECO:0000256" key="4">
    <source>
        <dbReference type="ARBA" id="ARBA00022786"/>
    </source>
</evidence>
<dbReference type="GO" id="GO:0005634">
    <property type="term" value="C:nucleus"/>
    <property type="evidence" value="ECO:0007669"/>
    <property type="project" value="TreeGrafter"/>
</dbReference>
<feature type="region of interest" description="Disordered" evidence="8">
    <location>
        <begin position="337"/>
        <end position="486"/>
    </location>
</feature>
<feature type="compositionally biased region" description="Basic residues" evidence="8">
    <location>
        <begin position="171"/>
        <end position="182"/>
    </location>
</feature>
<feature type="compositionally biased region" description="Basic and acidic residues" evidence="8">
    <location>
        <begin position="294"/>
        <end position="321"/>
    </location>
</feature>
<evidence type="ECO:0000256" key="5">
    <source>
        <dbReference type="ARBA" id="ARBA00022801"/>
    </source>
</evidence>
<evidence type="ECO:0000256" key="1">
    <source>
        <dbReference type="ARBA" id="ARBA00000707"/>
    </source>
</evidence>
<comment type="caution">
    <text evidence="10">The sequence shown here is derived from an EMBL/GenBank/DDBJ whole genome shotgun (WGS) entry which is preliminary data.</text>
</comment>
<dbReference type="PANTHER" id="PTHR24006">
    <property type="entry name" value="UBIQUITIN CARBOXYL-TERMINAL HYDROLASE"/>
    <property type="match status" value="1"/>
</dbReference>
<keyword evidence="5 7" id="KW-0378">Hydrolase</keyword>
<dbReference type="Proteomes" id="UP001215280">
    <property type="component" value="Unassembled WGS sequence"/>
</dbReference>
<evidence type="ECO:0000256" key="6">
    <source>
        <dbReference type="ARBA" id="ARBA00022807"/>
    </source>
</evidence>
<feature type="region of interest" description="Disordered" evidence="8">
    <location>
        <begin position="614"/>
        <end position="779"/>
    </location>
</feature>
<feature type="region of interest" description="Disordered" evidence="8">
    <location>
        <begin position="550"/>
        <end position="573"/>
    </location>
</feature>
<dbReference type="InterPro" id="IPR018200">
    <property type="entry name" value="USP_CS"/>
</dbReference>
<feature type="region of interest" description="Disordered" evidence="8">
    <location>
        <begin position="261"/>
        <end position="323"/>
    </location>
</feature>
<evidence type="ECO:0000259" key="9">
    <source>
        <dbReference type="PROSITE" id="PS50235"/>
    </source>
</evidence>
<feature type="compositionally biased region" description="Basic and acidic residues" evidence="8">
    <location>
        <begin position="377"/>
        <end position="393"/>
    </location>
</feature>
<evidence type="ECO:0000256" key="2">
    <source>
        <dbReference type="ARBA" id="ARBA00009085"/>
    </source>
</evidence>
<comment type="catalytic activity">
    <reaction evidence="1 7">
        <text>Thiol-dependent hydrolysis of ester, thioester, amide, peptide and isopeptide bonds formed by the C-terminal Gly of ubiquitin (a 76-residue protein attached to proteins as an intracellular targeting signal).</text>
        <dbReference type="EC" id="3.4.19.12"/>
    </reaction>
</comment>
<dbReference type="GO" id="GO:0016579">
    <property type="term" value="P:protein deubiquitination"/>
    <property type="evidence" value="ECO:0007669"/>
    <property type="project" value="InterPro"/>
</dbReference>
<feature type="region of interest" description="Disordered" evidence="8">
    <location>
        <begin position="170"/>
        <end position="192"/>
    </location>
</feature>
<feature type="domain" description="USP" evidence="9">
    <location>
        <begin position="30"/>
        <end position="960"/>
    </location>
</feature>
<feature type="region of interest" description="Disordered" evidence="8">
    <location>
        <begin position="899"/>
        <end position="921"/>
    </location>
</feature>
<protein>
    <recommendedName>
        <fullName evidence="7">Ubiquitin carboxyl-terminal hydrolase</fullName>
        <ecNumber evidence="7">3.4.19.12</ecNumber>
    </recommendedName>
</protein>
<feature type="compositionally biased region" description="Low complexity" evidence="8">
    <location>
        <begin position="615"/>
        <end position="661"/>
    </location>
</feature>
<dbReference type="Pfam" id="PF00443">
    <property type="entry name" value="UCH"/>
    <property type="match status" value="1"/>
</dbReference>
<reference evidence="10" key="1">
    <citation type="submission" date="2023-03" db="EMBL/GenBank/DDBJ databases">
        <title>Massive genome expansion in bonnet fungi (Mycena s.s.) driven by repeated elements and novel gene families across ecological guilds.</title>
        <authorList>
            <consortium name="Lawrence Berkeley National Laboratory"/>
            <person name="Harder C.B."/>
            <person name="Miyauchi S."/>
            <person name="Viragh M."/>
            <person name="Kuo A."/>
            <person name="Thoen E."/>
            <person name="Andreopoulos B."/>
            <person name="Lu D."/>
            <person name="Skrede I."/>
            <person name="Drula E."/>
            <person name="Henrissat B."/>
            <person name="Morin E."/>
            <person name="Kohler A."/>
            <person name="Barry K."/>
            <person name="LaButti K."/>
            <person name="Morin E."/>
            <person name="Salamov A."/>
            <person name="Lipzen A."/>
            <person name="Mereny Z."/>
            <person name="Hegedus B."/>
            <person name="Baldrian P."/>
            <person name="Stursova M."/>
            <person name="Weitz H."/>
            <person name="Taylor A."/>
            <person name="Grigoriev I.V."/>
            <person name="Nagy L.G."/>
            <person name="Martin F."/>
            <person name="Kauserud H."/>
        </authorList>
    </citation>
    <scope>NUCLEOTIDE SEQUENCE</scope>
    <source>
        <strain evidence="10">CBHHK188m</strain>
    </source>
</reference>
<dbReference type="SUPFAM" id="SSF54001">
    <property type="entry name" value="Cysteine proteinases"/>
    <property type="match status" value="1"/>
</dbReference>
<feature type="compositionally biased region" description="Low complexity" evidence="8">
    <location>
        <begin position="747"/>
        <end position="769"/>
    </location>
</feature>
<evidence type="ECO:0000256" key="8">
    <source>
        <dbReference type="SAM" id="MobiDB-lite"/>
    </source>
</evidence>
<feature type="compositionally biased region" description="Acidic residues" evidence="8">
    <location>
        <begin position="735"/>
        <end position="746"/>
    </location>
</feature>
<dbReference type="PROSITE" id="PS00973">
    <property type="entry name" value="USP_2"/>
    <property type="match status" value="1"/>
</dbReference>
<dbReference type="GO" id="GO:0006508">
    <property type="term" value="P:proteolysis"/>
    <property type="evidence" value="ECO:0007669"/>
    <property type="project" value="UniProtKB-KW"/>
</dbReference>
<evidence type="ECO:0000313" key="11">
    <source>
        <dbReference type="Proteomes" id="UP001215280"/>
    </source>
</evidence>
<keyword evidence="3 7" id="KW-0645">Protease</keyword>
<name>A0AAD7HYP1_9AGAR</name>
<dbReference type="InterPro" id="IPR050164">
    <property type="entry name" value="Peptidase_C19"/>
</dbReference>